<reference evidence="2 4" key="1">
    <citation type="submission" date="2016-12" db="EMBL/GenBank/DDBJ databases">
        <title>The draft genome sequence of Actinophytocola sp. 11-183.</title>
        <authorList>
            <person name="Wang W."/>
            <person name="Yuan L."/>
        </authorList>
    </citation>
    <scope>NUCLEOTIDE SEQUENCE [LARGE SCALE GENOMIC DNA]</scope>
    <source>
        <strain evidence="2 4">11-183</strain>
    </source>
</reference>
<comment type="caution">
    <text evidence="2">The sequence shown here is derived from an EMBL/GenBank/DDBJ whole genome shotgun (WGS) entry which is preliminary data.</text>
</comment>
<dbReference type="InterPro" id="IPR010982">
    <property type="entry name" value="Lambda_DNA-bd_dom_sf"/>
</dbReference>
<organism evidence="2 4">
    <name type="scientific">Actinophytocola xanthii</name>
    <dbReference type="NCBI Taxonomy" id="1912961"/>
    <lineage>
        <taxon>Bacteria</taxon>
        <taxon>Bacillati</taxon>
        <taxon>Actinomycetota</taxon>
        <taxon>Actinomycetes</taxon>
        <taxon>Pseudonocardiales</taxon>
        <taxon>Pseudonocardiaceae</taxon>
    </lineage>
</organism>
<protein>
    <recommendedName>
        <fullName evidence="1">HTH cro/C1-type domain-containing protein</fullName>
    </recommendedName>
</protein>
<evidence type="ECO:0000313" key="2">
    <source>
        <dbReference type="EMBL" id="OLF04427.1"/>
    </source>
</evidence>
<dbReference type="PROSITE" id="PS50943">
    <property type="entry name" value="HTH_CROC1"/>
    <property type="match status" value="1"/>
</dbReference>
<dbReference type="EMBL" id="MSIE01000021">
    <property type="protein sequence ID" value="OLF17024.1"/>
    <property type="molecule type" value="Genomic_DNA"/>
</dbReference>
<dbReference type="InterPro" id="IPR001387">
    <property type="entry name" value="Cro/C1-type_HTH"/>
</dbReference>
<gene>
    <name evidence="3" type="ORF">BU204_13040</name>
    <name evidence="2" type="ORF">BU204_37720</name>
</gene>
<keyword evidence="4" id="KW-1185">Reference proteome</keyword>
<dbReference type="CDD" id="cd00093">
    <property type="entry name" value="HTH_XRE"/>
    <property type="match status" value="1"/>
</dbReference>
<evidence type="ECO:0000313" key="4">
    <source>
        <dbReference type="Proteomes" id="UP000185596"/>
    </source>
</evidence>
<dbReference type="SMART" id="SM00530">
    <property type="entry name" value="HTH_XRE"/>
    <property type="match status" value="1"/>
</dbReference>
<dbReference type="STRING" id="1912961.BU204_13040"/>
<dbReference type="InterPro" id="IPR043917">
    <property type="entry name" value="DUF5753"/>
</dbReference>
<evidence type="ECO:0000313" key="3">
    <source>
        <dbReference type="EMBL" id="OLF17024.1"/>
    </source>
</evidence>
<dbReference type="Pfam" id="PF19054">
    <property type="entry name" value="DUF5753"/>
    <property type="match status" value="1"/>
</dbReference>
<feature type="domain" description="HTH cro/C1-type" evidence="1">
    <location>
        <begin position="17"/>
        <end position="71"/>
    </location>
</feature>
<dbReference type="EMBL" id="MSIE01000168">
    <property type="protein sequence ID" value="OLF04427.1"/>
    <property type="molecule type" value="Genomic_DNA"/>
</dbReference>
<dbReference type="Pfam" id="PF13560">
    <property type="entry name" value="HTH_31"/>
    <property type="match status" value="1"/>
</dbReference>
<dbReference type="Proteomes" id="UP000185596">
    <property type="component" value="Unassembled WGS sequence"/>
</dbReference>
<dbReference type="AlphaFoldDB" id="A0A1Q8BQQ2"/>
<sequence length="221" mass="23901">MPRRSPGARAVGIGAELRVIREGEGLSLRQLAKRAGWEVGRLSRIETGKQKPTVADVATLLAILGVTGEQRERILDEVQAVDEPGWWERHLGMTKESAALADYESRAIEITDWAPLVIPGLLQTMDYAAACMETIGIASNDIGSRISARRERQRAVADTPYTAYIGETALRTVVGSPRVLAAQLRMLLANHDSAPVRVVPADAPGHPGQFGGFLMLSVVSR</sequence>
<dbReference type="GO" id="GO:0003677">
    <property type="term" value="F:DNA binding"/>
    <property type="evidence" value="ECO:0007669"/>
    <property type="project" value="InterPro"/>
</dbReference>
<accession>A0A1Q8BQQ2</accession>
<name>A0A1Q8BQQ2_9PSEU</name>
<evidence type="ECO:0000259" key="1">
    <source>
        <dbReference type="PROSITE" id="PS50943"/>
    </source>
</evidence>
<dbReference type="SUPFAM" id="SSF47413">
    <property type="entry name" value="lambda repressor-like DNA-binding domains"/>
    <property type="match status" value="1"/>
</dbReference>
<proteinExistence type="predicted"/>
<dbReference type="Gene3D" id="1.10.260.40">
    <property type="entry name" value="lambda repressor-like DNA-binding domains"/>
    <property type="match status" value="1"/>
</dbReference>